<evidence type="ECO:0000256" key="1">
    <source>
        <dbReference type="SAM" id="SignalP"/>
    </source>
</evidence>
<feature type="signal peptide" evidence="1">
    <location>
        <begin position="1"/>
        <end position="27"/>
    </location>
</feature>
<keyword evidence="1" id="KW-0732">Signal</keyword>
<dbReference type="EMBL" id="JAXIVS010000017">
    <property type="protein sequence ID" value="MDY7231998.1"/>
    <property type="molecule type" value="Genomic_DNA"/>
</dbReference>
<keyword evidence="3" id="KW-0378">Hydrolase</keyword>
<keyword evidence="4" id="KW-1185">Reference proteome</keyword>
<feature type="chain" id="PRO_5047180454" evidence="1">
    <location>
        <begin position="28"/>
        <end position="344"/>
    </location>
</feature>
<organism evidence="3 4">
    <name type="scientific">Hyalangium rubrum</name>
    <dbReference type="NCBI Taxonomy" id="3103134"/>
    <lineage>
        <taxon>Bacteria</taxon>
        <taxon>Pseudomonadati</taxon>
        <taxon>Myxococcota</taxon>
        <taxon>Myxococcia</taxon>
        <taxon>Myxococcales</taxon>
        <taxon>Cystobacterineae</taxon>
        <taxon>Archangiaceae</taxon>
        <taxon>Hyalangium</taxon>
    </lineage>
</organism>
<dbReference type="PANTHER" id="PTHR43689">
    <property type="entry name" value="HYDROLASE"/>
    <property type="match status" value="1"/>
</dbReference>
<dbReference type="SUPFAM" id="SSF53474">
    <property type="entry name" value="alpha/beta-Hydrolases"/>
    <property type="match status" value="1"/>
</dbReference>
<feature type="domain" description="AB hydrolase-1" evidence="2">
    <location>
        <begin position="73"/>
        <end position="324"/>
    </location>
</feature>
<evidence type="ECO:0000313" key="3">
    <source>
        <dbReference type="EMBL" id="MDY7231998.1"/>
    </source>
</evidence>
<dbReference type="InterPro" id="IPR000073">
    <property type="entry name" value="AB_hydrolase_1"/>
</dbReference>
<dbReference type="Proteomes" id="UP001291309">
    <property type="component" value="Unassembled WGS sequence"/>
</dbReference>
<gene>
    <name evidence="3" type="ORF">SYV04_36760</name>
</gene>
<evidence type="ECO:0000259" key="2">
    <source>
        <dbReference type="Pfam" id="PF12697"/>
    </source>
</evidence>
<accession>A0ABU5HEV8</accession>
<name>A0ABU5HEV8_9BACT</name>
<dbReference type="PANTHER" id="PTHR43689:SF8">
    <property type="entry name" value="ALPHA_BETA-HYDROLASES SUPERFAMILY PROTEIN"/>
    <property type="match status" value="1"/>
</dbReference>
<dbReference type="GO" id="GO:0016787">
    <property type="term" value="F:hydrolase activity"/>
    <property type="evidence" value="ECO:0007669"/>
    <property type="project" value="UniProtKB-KW"/>
</dbReference>
<dbReference type="Pfam" id="PF12697">
    <property type="entry name" value="Abhydrolase_6"/>
    <property type="match status" value="1"/>
</dbReference>
<protein>
    <submittedName>
        <fullName evidence="3">Alpha/beta hydrolase</fullName>
    </submittedName>
</protein>
<dbReference type="InterPro" id="IPR029058">
    <property type="entry name" value="AB_hydrolase_fold"/>
</dbReference>
<reference evidence="3 4" key="1">
    <citation type="submission" date="2023-12" db="EMBL/GenBank/DDBJ databases">
        <title>the genome sequence of Hyalangium sp. s54d21.</title>
        <authorList>
            <person name="Zhang X."/>
        </authorList>
    </citation>
    <scope>NUCLEOTIDE SEQUENCE [LARGE SCALE GENOMIC DNA]</scope>
    <source>
        <strain evidence="4">s54d21</strain>
    </source>
</reference>
<dbReference type="RefSeq" id="WP_321550713.1">
    <property type="nucleotide sequence ID" value="NZ_JAXIVS010000017.1"/>
</dbReference>
<dbReference type="Gene3D" id="3.40.50.1820">
    <property type="entry name" value="alpha/beta hydrolase"/>
    <property type="match status" value="1"/>
</dbReference>
<sequence length="344" mass="36679">MQATRFSWVHALSLAALLAAVPLSVQAQPSRAPRVCQRYDVPVSLAAGQPATSHVAAWLCARGELTANRTVQVLLSGNTYGSTYWDFPYRPEVYSYVHWMTDAGYVTLSVDRIGIGKSSRPSSLSVTMESNAWTIQQVVEKLADGSLSGVAFSKIVLVGHSYGSAVGMLVASRSSAVDGLIASGMLHGTGYGLIFNAAAMYPAQLDLRFFGQPIPLGYLTTNLLGRGVFYWTPGAEAAVIAADAETKETMTLEETLTQQQGLNASASLSVPVLSVVGDYDATFCGVPTCSQPGSAAANEPNFFPPAAQLEVRVIPSAGHNLNLHTNAQTWFAVAQEWLDRRFGP</sequence>
<evidence type="ECO:0000313" key="4">
    <source>
        <dbReference type="Proteomes" id="UP001291309"/>
    </source>
</evidence>
<comment type="caution">
    <text evidence="3">The sequence shown here is derived from an EMBL/GenBank/DDBJ whole genome shotgun (WGS) entry which is preliminary data.</text>
</comment>
<proteinExistence type="predicted"/>